<keyword evidence="1" id="KW-0805">Transcription regulation</keyword>
<keyword evidence="3" id="KW-0804">Transcription</keyword>
<evidence type="ECO:0000256" key="1">
    <source>
        <dbReference type="ARBA" id="ARBA00023015"/>
    </source>
</evidence>
<evidence type="ECO:0000256" key="2">
    <source>
        <dbReference type="ARBA" id="ARBA00023125"/>
    </source>
</evidence>
<evidence type="ECO:0000259" key="4">
    <source>
        <dbReference type="PROSITE" id="PS50043"/>
    </source>
</evidence>
<dbReference type="InterPro" id="IPR016032">
    <property type="entry name" value="Sig_transdc_resp-reg_C-effctor"/>
</dbReference>
<name>A0A1G9D879_9PROT</name>
<keyword evidence="2" id="KW-0238">DNA-binding</keyword>
<reference evidence="6" key="1">
    <citation type="submission" date="2016-10" db="EMBL/GenBank/DDBJ databases">
        <authorList>
            <person name="Varghese N."/>
            <person name="Submissions S."/>
        </authorList>
    </citation>
    <scope>NUCLEOTIDE SEQUENCE [LARGE SCALE GENOMIC DNA]</scope>
    <source>
        <strain evidence="6">CBMB127</strain>
    </source>
</reference>
<evidence type="ECO:0000313" key="6">
    <source>
        <dbReference type="Proteomes" id="UP000198629"/>
    </source>
</evidence>
<evidence type="ECO:0000256" key="3">
    <source>
        <dbReference type="ARBA" id="ARBA00023163"/>
    </source>
</evidence>
<feature type="domain" description="HTH luxR-type" evidence="4">
    <location>
        <begin position="258"/>
        <end position="323"/>
    </location>
</feature>
<gene>
    <name evidence="5" type="ORF">SAMN05192566_1838</name>
</gene>
<proteinExistence type="predicted"/>
<dbReference type="InterPro" id="IPR036388">
    <property type="entry name" value="WH-like_DNA-bd_sf"/>
</dbReference>
<dbReference type="GO" id="GO:0003677">
    <property type="term" value="F:DNA binding"/>
    <property type="evidence" value="ECO:0007669"/>
    <property type="project" value="UniProtKB-KW"/>
</dbReference>
<dbReference type="CDD" id="cd06170">
    <property type="entry name" value="LuxR_C_like"/>
    <property type="match status" value="1"/>
</dbReference>
<evidence type="ECO:0000313" key="5">
    <source>
        <dbReference type="EMBL" id="SDK60108.1"/>
    </source>
</evidence>
<dbReference type="PANTHER" id="PTHR44688:SF16">
    <property type="entry name" value="DNA-BINDING TRANSCRIPTIONAL ACTIVATOR DEVR_DOSR"/>
    <property type="match status" value="1"/>
</dbReference>
<dbReference type="AlphaFoldDB" id="A0A1G9D879"/>
<dbReference type="PROSITE" id="PS50043">
    <property type="entry name" value="HTH_LUXR_2"/>
    <property type="match status" value="1"/>
</dbReference>
<dbReference type="SUPFAM" id="SSF46894">
    <property type="entry name" value="C-terminal effector domain of the bipartite response regulators"/>
    <property type="match status" value="1"/>
</dbReference>
<dbReference type="SMART" id="SM00421">
    <property type="entry name" value="HTH_LUXR"/>
    <property type="match status" value="1"/>
</dbReference>
<accession>A0A1G9D879</accession>
<organism evidence="5 6">
    <name type="scientific">Methylophilus rhizosphaerae</name>
    <dbReference type="NCBI Taxonomy" id="492660"/>
    <lineage>
        <taxon>Bacteria</taxon>
        <taxon>Pseudomonadati</taxon>
        <taxon>Pseudomonadota</taxon>
        <taxon>Betaproteobacteria</taxon>
        <taxon>Nitrosomonadales</taxon>
        <taxon>Methylophilaceae</taxon>
        <taxon>Methylophilus</taxon>
    </lineage>
</organism>
<dbReference type="InterPro" id="IPR000792">
    <property type="entry name" value="Tscrpt_reg_LuxR_C"/>
</dbReference>
<sequence length="348" mass="39291">MNQLSISPTFLADIYQTALVESPNEFQKNVLDKLNEVIGFDHAWWGIMSQAPSKGFKLLSSLRYELPAAFEEHWKAVCADDTLASSVHLQPETTIHFCKRDLYSTSGLSSLNNTFKLHQALCTSIFLPDHQSFLFISLFRSGDSPIPFKEADIDLKQLITPHLYACWKTNLVAAIERSKLENHRQGAVAFVDREGSVVCTSDAFKDLISQAYPWWSFGEKLPVQFTSKPIVNLLTEKQQKLIVEKSEVGGLYKIDIKNLSLIEKLSSRERQIAHAYSSAKTYKEIALDYSLTPATVRNYIQKIYEKLGIGNKAELVRMFDSSNYPNFSSSSPPIALDVKKSNIQGAFY</sequence>
<dbReference type="GO" id="GO:0006355">
    <property type="term" value="P:regulation of DNA-templated transcription"/>
    <property type="evidence" value="ECO:0007669"/>
    <property type="project" value="InterPro"/>
</dbReference>
<dbReference type="STRING" id="492660.SAMN05192566_1838"/>
<dbReference type="Gene3D" id="1.10.10.10">
    <property type="entry name" value="Winged helix-like DNA-binding domain superfamily/Winged helix DNA-binding domain"/>
    <property type="match status" value="1"/>
</dbReference>
<dbReference type="Proteomes" id="UP000198629">
    <property type="component" value="Unassembled WGS sequence"/>
</dbReference>
<protein>
    <submittedName>
        <fullName evidence="5">Regulatory protein, luxR family</fullName>
    </submittedName>
</protein>
<dbReference type="EMBL" id="FNFX01000003">
    <property type="protein sequence ID" value="SDK60108.1"/>
    <property type="molecule type" value="Genomic_DNA"/>
</dbReference>
<dbReference type="PANTHER" id="PTHR44688">
    <property type="entry name" value="DNA-BINDING TRANSCRIPTIONAL ACTIVATOR DEVR_DOSR"/>
    <property type="match status" value="1"/>
</dbReference>
<keyword evidence="6" id="KW-1185">Reference proteome</keyword>
<dbReference type="OrthoDB" id="6120865at2"/>
<dbReference type="RefSeq" id="WP_091471823.1">
    <property type="nucleotide sequence ID" value="NZ_FNFX01000003.1"/>
</dbReference>
<dbReference type="Pfam" id="PF00196">
    <property type="entry name" value="GerE"/>
    <property type="match status" value="1"/>
</dbReference>